<name>A0ABW2UHI2_9RHOB</name>
<protein>
    <submittedName>
        <fullName evidence="2">Uncharacterized protein</fullName>
    </submittedName>
</protein>
<comment type="caution">
    <text evidence="2">The sequence shown here is derived from an EMBL/GenBank/DDBJ whole genome shotgun (WGS) entry which is preliminary data.</text>
</comment>
<feature type="signal peptide" evidence="1">
    <location>
        <begin position="1"/>
        <end position="20"/>
    </location>
</feature>
<sequence length="203" mass="21708">MKPWPAVLLMVLLALGPVAAAAQIDSSSAAQVLLQPGAFDADSAAPARYLRDRQIDTAAAPETTMIEVGQAADRLTLFALEGDQRRQLGTFAPNGATPILLFFLEETVRAVAEATGGSPFYIRNRMREALVRAEAARGEGPFSVRIAPFESDTNRARLGAFADLRIEITAEPGHPAHVLALSADTIEAGGGYHDRLTLIEETR</sequence>
<dbReference type="EMBL" id="JBHTFQ010000003">
    <property type="protein sequence ID" value="MFC7704139.1"/>
    <property type="molecule type" value="Genomic_DNA"/>
</dbReference>
<keyword evidence="3" id="KW-1185">Reference proteome</keyword>
<feature type="chain" id="PRO_5045575370" evidence="1">
    <location>
        <begin position="21"/>
        <end position="203"/>
    </location>
</feature>
<evidence type="ECO:0000313" key="3">
    <source>
        <dbReference type="Proteomes" id="UP001596516"/>
    </source>
</evidence>
<organism evidence="2 3">
    <name type="scientific">Plastorhodobacter daqingensis</name>
    <dbReference type="NCBI Taxonomy" id="1387281"/>
    <lineage>
        <taxon>Bacteria</taxon>
        <taxon>Pseudomonadati</taxon>
        <taxon>Pseudomonadota</taxon>
        <taxon>Alphaproteobacteria</taxon>
        <taxon>Rhodobacterales</taxon>
        <taxon>Paracoccaceae</taxon>
        <taxon>Plastorhodobacter</taxon>
    </lineage>
</organism>
<evidence type="ECO:0000313" key="2">
    <source>
        <dbReference type="EMBL" id="MFC7704139.1"/>
    </source>
</evidence>
<proteinExistence type="predicted"/>
<keyword evidence="1" id="KW-0732">Signal</keyword>
<accession>A0ABW2UHI2</accession>
<evidence type="ECO:0000256" key="1">
    <source>
        <dbReference type="SAM" id="SignalP"/>
    </source>
</evidence>
<gene>
    <name evidence="2" type="ORF">ACFQXB_08035</name>
</gene>
<reference evidence="3" key="1">
    <citation type="journal article" date="2019" name="Int. J. Syst. Evol. Microbiol.">
        <title>The Global Catalogue of Microorganisms (GCM) 10K type strain sequencing project: providing services to taxonomists for standard genome sequencing and annotation.</title>
        <authorList>
            <consortium name="The Broad Institute Genomics Platform"/>
            <consortium name="The Broad Institute Genome Sequencing Center for Infectious Disease"/>
            <person name="Wu L."/>
            <person name="Ma J."/>
        </authorList>
    </citation>
    <scope>NUCLEOTIDE SEQUENCE [LARGE SCALE GENOMIC DNA]</scope>
    <source>
        <strain evidence="3">CGMCC 1.12750</strain>
    </source>
</reference>
<dbReference type="Proteomes" id="UP001596516">
    <property type="component" value="Unassembled WGS sequence"/>
</dbReference>
<dbReference type="RefSeq" id="WP_377401802.1">
    <property type="nucleotide sequence ID" value="NZ_JBHTFQ010000003.1"/>
</dbReference>